<dbReference type="SUPFAM" id="SSF52266">
    <property type="entry name" value="SGNH hydrolase"/>
    <property type="match status" value="1"/>
</dbReference>
<dbReference type="RefSeq" id="WP_023576924.1">
    <property type="nucleotide sequence ID" value="NZ_CBCSBQ010000018.1"/>
</dbReference>
<dbReference type="AlphaFoldDB" id="A0A1G4W9K2"/>
<keyword evidence="1" id="KW-0472">Membrane</keyword>
<organism evidence="2 3">
    <name type="scientific">Flavobacterium saliperosum</name>
    <dbReference type="NCBI Taxonomy" id="329186"/>
    <lineage>
        <taxon>Bacteria</taxon>
        <taxon>Pseudomonadati</taxon>
        <taxon>Bacteroidota</taxon>
        <taxon>Flavobacteriia</taxon>
        <taxon>Flavobacteriales</taxon>
        <taxon>Flavobacteriaceae</taxon>
        <taxon>Flavobacterium</taxon>
    </lineage>
</organism>
<reference evidence="2 3" key="1">
    <citation type="submission" date="2016-10" db="EMBL/GenBank/DDBJ databases">
        <authorList>
            <person name="de Groot N.N."/>
        </authorList>
    </citation>
    <scope>NUCLEOTIDE SEQUENCE [LARGE SCALE GENOMIC DNA]</scope>
    <source>
        <strain evidence="2 3">CGMCC 1.3801</strain>
    </source>
</reference>
<gene>
    <name evidence="2" type="ORF">SAMN02927925_02672</name>
</gene>
<proteinExistence type="predicted"/>
<keyword evidence="1" id="KW-0812">Transmembrane</keyword>
<dbReference type="EMBL" id="FMTY01000009">
    <property type="protein sequence ID" value="SCX18334.1"/>
    <property type="molecule type" value="Genomic_DNA"/>
</dbReference>
<dbReference type="eggNOG" id="COG2755">
    <property type="taxonomic scope" value="Bacteria"/>
</dbReference>
<dbReference type="Proteomes" id="UP000182124">
    <property type="component" value="Unassembled WGS sequence"/>
</dbReference>
<feature type="transmembrane region" description="Helical" evidence="1">
    <location>
        <begin position="7"/>
        <end position="30"/>
    </location>
</feature>
<name>A0A1G4W9K2_9FLAO</name>
<keyword evidence="1" id="KW-1133">Transmembrane helix</keyword>
<dbReference type="STRING" id="329186.SAMN02927925_02672"/>
<sequence>MKQFAKNIVLFIVFTCIAYPILISISGYLLPQKLSPNINYRIGSYGHMYTRLNEAKNFKGELDVLFLGSSHSYRGFDTRNFNDLKTFNLGSSAQTPIQTNALLDRYLDKLNPKMIVYEVYPNTFTSDGVESSLDIIANDKNDLNSLEMAFEINHIKVYNTLIYGFFRDAFELNKSFSEPIKKGEDTYIPGGFVQRNITYFKHIDYPEKDEWKLNEEQIKVFESIVKRIKDKKIKLMLVYAPITSSYYKSHTNNAYFDKFITSHHAEYYNFNTMLTLNDSLHFYDSNHLNQNGVREFNKKLLELIDLNKK</sequence>
<evidence type="ECO:0000313" key="3">
    <source>
        <dbReference type="Proteomes" id="UP000182124"/>
    </source>
</evidence>
<accession>A0A1G4W9K2</accession>
<evidence type="ECO:0000256" key="1">
    <source>
        <dbReference type="SAM" id="Phobius"/>
    </source>
</evidence>
<protein>
    <submittedName>
        <fullName evidence="2">Uncharacterized protein</fullName>
    </submittedName>
</protein>
<evidence type="ECO:0000313" key="2">
    <source>
        <dbReference type="EMBL" id="SCX18334.1"/>
    </source>
</evidence>